<evidence type="ECO:0000313" key="2">
    <source>
        <dbReference type="Proteomes" id="UP000324800"/>
    </source>
</evidence>
<dbReference type="Proteomes" id="UP000324800">
    <property type="component" value="Unassembled WGS sequence"/>
</dbReference>
<name>A0A5J4VKW5_9EUKA</name>
<organism evidence="1 2">
    <name type="scientific">Streblomastix strix</name>
    <dbReference type="NCBI Taxonomy" id="222440"/>
    <lineage>
        <taxon>Eukaryota</taxon>
        <taxon>Metamonada</taxon>
        <taxon>Preaxostyla</taxon>
        <taxon>Oxymonadida</taxon>
        <taxon>Streblomastigidae</taxon>
        <taxon>Streblomastix</taxon>
    </lineage>
</organism>
<proteinExistence type="predicted"/>
<sequence length="122" mass="14552">MLIDKIFEHFDKRHQAIKQADFYDNLLTFFKKRNISQANLQVVPITEAKKDTQKVNKLRVDNFVDKYLIQLKQGMEFNFAVDYKFKELSEFDFNAQLKAICNYERKYAPNSQFRVLCLQLSA</sequence>
<gene>
    <name evidence="1" type="ORF">EZS28_021251</name>
</gene>
<comment type="caution">
    <text evidence="1">The sequence shown here is derived from an EMBL/GenBank/DDBJ whole genome shotgun (WGS) entry which is preliminary data.</text>
</comment>
<protein>
    <submittedName>
        <fullName evidence="1">Uncharacterized protein</fullName>
    </submittedName>
</protein>
<evidence type="ECO:0000313" key="1">
    <source>
        <dbReference type="EMBL" id="KAA6383222.1"/>
    </source>
</evidence>
<reference evidence="1 2" key="1">
    <citation type="submission" date="2019-03" db="EMBL/GenBank/DDBJ databases">
        <title>Single cell metagenomics reveals metabolic interactions within the superorganism composed of flagellate Streblomastix strix and complex community of Bacteroidetes bacteria on its surface.</title>
        <authorList>
            <person name="Treitli S.C."/>
            <person name="Kolisko M."/>
            <person name="Husnik F."/>
            <person name="Keeling P."/>
            <person name="Hampl V."/>
        </authorList>
    </citation>
    <scope>NUCLEOTIDE SEQUENCE [LARGE SCALE GENOMIC DNA]</scope>
    <source>
        <strain evidence="1">ST1C</strain>
    </source>
</reference>
<dbReference type="EMBL" id="SNRW01006362">
    <property type="protein sequence ID" value="KAA6383222.1"/>
    <property type="molecule type" value="Genomic_DNA"/>
</dbReference>
<dbReference type="AlphaFoldDB" id="A0A5J4VKW5"/>
<accession>A0A5J4VKW5</accession>